<keyword evidence="1" id="KW-0472">Membrane</keyword>
<evidence type="ECO:0000313" key="2">
    <source>
        <dbReference type="EMBL" id="MFD1361441.1"/>
    </source>
</evidence>
<keyword evidence="1" id="KW-0812">Transmembrane</keyword>
<evidence type="ECO:0000313" key="3">
    <source>
        <dbReference type="Proteomes" id="UP001597178"/>
    </source>
</evidence>
<accession>A0ABW3ZSS7</accession>
<name>A0ABW3ZSS7_9BACI</name>
<keyword evidence="1" id="KW-1133">Transmembrane helix</keyword>
<evidence type="ECO:0000256" key="1">
    <source>
        <dbReference type="SAM" id="Phobius"/>
    </source>
</evidence>
<feature type="transmembrane region" description="Helical" evidence="1">
    <location>
        <begin position="14"/>
        <end position="36"/>
    </location>
</feature>
<proteinExistence type="predicted"/>
<protein>
    <submittedName>
        <fullName evidence="2">Uncharacterized protein</fullName>
    </submittedName>
</protein>
<dbReference type="RefSeq" id="WP_382399015.1">
    <property type="nucleotide sequence ID" value="NZ_JBHTNH010000014.1"/>
</dbReference>
<organism evidence="2 3">
    <name type="scientific">Lentibacillus salinarum</name>
    <dbReference type="NCBI Taxonomy" id="446820"/>
    <lineage>
        <taxon>Bacteria</taxon>
        <taxon>Bacillati</taxon>
        <taxon>Bacillota</taxon>
        <taxon>Bacilli</taxon>
        <taxon>Bacillales</taxon>
        <taxon>Bacillaceae</taxon>
        <taxon>Lentibacillus</taxon>
    </lineage>
</organism>
<sequence length="59" mass="6947">MMEFLYFPDDKTEYIPAAITLVIFIIGAVVTMYFLVKHSKKEADKVDKQYEQNVNKNEE</sequence>
<comment type="caution">
    <text evidence="2">The sequence shown here is derived from an EMBL/GenBank/DDBJ whole genome shotgun (WGS) entry which is preliminary data.</text>
</comment>
<reference evidence="3" key="1">
    <citation type="journal article" date="2019" name="Int. J. Syst. Evol. Microbiol.">
        <title>The Global Catalogue of Microorganisms (GCM) 10K type strain sequencing project: providing services to taxonomists for standard genome sequencing and annotation.</title>
        <authorList>
            <consortium name="The Broad Institute Genomics Platform"/>
            <consortium name="The Broad Institute Genome Sequencing Center for Infectious Disease"/>
            <person name="Wu L."/>
            <person name="Ma J."/>
        </authorList>
    </citation>
    <scope>NUCLEOTIDE SEQUENCE [LARGE SCALE GENOMIC DNA]</scope>
    <source>
        <strain evidence="3">CCUG 54822</strain>
    </source>
</reference>
<dbReference type="EMBL" id="JBHTNH010000014">
    <property type="protein sequence ID" value="MFD1361441.1"/>
    <property type="molecule type" value="Genomic_DNA"/>
</dbReference>
<keyword evidence="3" id="KW-1185">Reference proteome</keyword>
<dbReference type="Proteomes" id="UP001597178">
    <property type="component" value="Unassembled WGS sequence"/>
</dbReference>
<gene>
    <name evidence="2" type="ORF">ACFQ4A_07210</name>
</gene>